<dbReference type="AlphaFoldDB" id="A0A2H0X8X4"/>
<keyword evidence="1" id="KW-1133">Transmembrane helix</keyword>
<proteinExistence type="predicted"/>
<evidence type="ECO:0000256" key="1">
    <source>
        <dbReference type="SAM" id="Phobius"/>
    </source>
</evidence>
<evidence type="ECO:0000313" key="3">
    <source>
        <dbReference type="Proteomes" id="UP000231098"/>
    </source>
</evidence>
<dbReference type="EMBL" id="PEYV01000052">
    <property type="protein sequence ID" value="PIS21383.1"/>
    <property type="molecule type" value="Genomic_DNA"/>
</dbReference>
<feature type="transmembrane region" description="Helical" evidence="1">
    <location>
        <begin position="7"/>
        <end position="28"/>
    </location>
</feature>
<accession>A0A2H0X8X4</accession>
<organism evidence="2 3">
    <name type="scientific">candidate division WWE3 bacterium CG08_land_8_20_14_0_20_41_15</name>
    <dbReference type="NCBI Taxonomy" id="1975086"/>
    <lineage>
        <taxon>Bacteria</taxon>
        <taxon>Katanobacteria</taxon>
    </lineage>
</organism>
<sequence length="244" mass="26931">MKSLVKLLFFLVLIFVLVPFLILSYLGFVPNVSKVLGSNSPRDLGVVHSKMNADSFDARSGMTREILPEGLPPKESIRYEGRQDLNTSLTSEEASALASVRAKSWKYFPVSSAQIKFGVNGEVEVSGMTNQERLLGYFTAIGCPTVIAQKAMEKVGFLKGEFPFYIKGTGSVTDNKLTMDISKIEIGRLPIPTNIISRNKNQVINLAEKRMGEIPGFYAKSVKVSDGRLYFEGTIPPKELTSPR</sequence>
<gene>
    <name evidence="2" type="ORF">COT51_03100</name>
</gene>
<keyword evidence="1" id="KW-0812">Transmembrane</keyword>
<evidence type="ECO:0000313" key="2">
    <source>
        <dbReference type="EMBL" id="PIS21383.1"/>
    </source>
</evidence>
<keyword evidence="1" id="KW-0472">Membrane</keyword>
<protein>
    <submittedName>
        <fullName evidence="2">Uncharacterized protein</fullName>
    </submittedName>
</protein>
<comment type="caution">
    <text evidence="2">The sequence shown here is derived from an EMBL/GenBank/DDBJ whole genome shotgun (WGS) entry which is preliminary data.</text>
</comment>
<dbReference type="Proteomes" id="UP000231098">
    <property type="component" value="Unassembled WGS sequence"/>
</dbReference>
<reference evidence="3" key="1">
    <citation type="submission" date="2017-09" db="EMBL/GenBank/DDBJ databases">
        <title>Depth-based differentiation of microbial function through sediment-hosted aquifers and enrichment of novel symbionts in the deep terrestrial subsurface.</title>
        <authorList>
            <person name="Probst A.J."/>
            <person name="Ladd B."/>
            <person name="Jarett J.K."/>
            <person name="Geller-Mcgrath D.E."/>
            <person name="Sieber C.M.K."/>
            <person name="Emerson J.B."/>
            <person name="Anantharaman K."/>
            <person name="Thomas B.C."/>
            <person name="Malmstrom R."/>
            <person name="Stieglmeier M."/>
            <person name="Klingl A."/>
            <person name="Woyke T."/>
            <person name="Ryan C.M."/>
            <person name="Banfield J.F."/>
        </authorList>
    </citation>
    <scope>NUCLEOTIDE SEQUENCE [LARGE SCALE GENOMIC DNA]</scope>
</reference>
<name>A0A2H0X8X4_UNCKA</name>